<proteinExistence type="predicted"/>
<dbReference type="Proteomes" id="UP001497623">
    <property type="component" value="Unassembled WGS sequence"/>
</dbReference>
<reference evidence="1 2" key="1">
    <citation type="submission" date="2024-05" db="EMBL/GenBank/DDBJ databases">
        <authorList>
            <person name="Wallberg A."/>
        </authorList>
    </citation>
    <scope>NUCLEOTIDE SEQUENCE [LARGE SCALE GENOMIC DNA]</scope>
</reference>
<evidence type="ECO:0000313" key="1">
    <source>
        <dbReference type="EMBL" id="CAL4103049.1"/>
    </source>
</evidence>
<protein>
    <submittedName>
        <fullName evidence="1">Uncharacterized protein</fullName>
    </submittedName>
</protein>
<dbReference type="EMBL" id="CAXKWB010012019">
    <property type="protein sequence ID" value="CAL4103049.1"/>
    <property type="molecule type" value="Genomic_DNA"/>
</dbReference>
<sequence>VVSLPDRTASAAAATNYETIASKTPAPLKKLAANYIMNELLDNLRIKRWPKPKSFFHKNRWITADTIILADLFKHQKDQMGLYLLNTQRWLINTLKKVKSCWQGKDPWFGSKNSMLYLEMMETFSQVIRAEPMTPLMRFLLSLVFSREATIPGGVELDRSKWERECHKPDLVFNRRSCVILAKVLDELKPFNFLEELDTSLVEFDNPEPVEVIMKNANNLKAVKVFCGLKAGSILLESVHKYANQADTIKIYGKIKEDDLYSAFFGGMEDKATVLSNLDSSIKLSFPLLTNVLLKVEIEPPSNSAIRTFLHVLTHLYPNIQEADCDDRGTFITDNRPELIEAFGSVTRIPRGLTKLIICTIDQETNTELARLYPKCDNLSIHMAENQYSPMMLKDLVERFTLTGLNIRSFGDHFIYLPTFNVIGSSLRELGITADDVQIVCEILNKCERLECLRLVVHKYDQVVTTEIKTLHTLNTLDLFYYSTLKEPTPPPEIIQRILVASPNVVHLVLELGDKGLSFPWWRQTKILKNVEKLTLPVDFTMSESIVHEYKEAITLLVEGLPSLSLLEIWAREVDLQVFRYLKNYYRHTMLEVTRELFKE</sequence>
<dbReference type="AlphaFoldDB" id="A0AAV2QYL0"/>
<dbReference type="InterPro" id="IPR032675">
    <property type="entry name" value="LRR_dom_sf"/>
</dbReference>
<keyword evidence="2" id="KW-1185">Reference proteome</keyword>
<comment type="caution">
    <text evidence="1">The sequence shown here is derived from an EMBL/GenBank/DDBJ whole genome shotgun (WGS) entry which is preliminary data.</text>
</comment>
<accession>A0AAV2QYL0</accession>
<organism evidence="1 2">
    <name type="scientific">Meganyctiphanes norvegica</name>
    <name type="common">Northern krill</name>
    <name type="synonym">Thysanopoda norvegica</name>
    <dbReference type="NCBI Taxonomy" id="48144"/>
    <lineage>
        <taxon>Eukaryota</taxon>
        <taxon>Metazoa</taxon>
        <taxon>Ecdysozoa</taxon>
        <taxon>Arthropoda</taxon>
        <taxon>Crustacea</taxon>
        <taxon>Multicrustacea</taxon>
        <taxon>Malacostraca</taxon>
        <taxon>Eumalacostraca</taxon>
        <taxon>Eucarida</taxon>
        <taxon>Euphausiacea</taxon>
        <taxon>Euphausiidae</taxon>
        <taxon>Meganyctiphanes</taxon>
    </lineage>
</organism>
<gene>
    <name evidence="1" type="ORF">MNOR_LOCUS17463</name>
</gene>
<name>A0AAV2QYL0_MEGNR</name>
<feature type="non-terminal residue" evidence="1">
    <location>
        <position position="1"/>
    </location>
</feature>
<dbReference type="Gene3D" id="3.80.10.10">
    <property type="entry name" value="Ribonuclease Inhibitor"/>
    <property type="match status" value="1"/>
</dbReference>
<evidence type="ECO:0000313" key="2">
    <source>
        <dbReference type="Proteomes" id="UP001497623"/>
    </source>
</evidence>